<keyword evidence="5" id="KW-1133">Transmembrane helix</keyword>
<keyword evidence="4" id="KW-0812">Transmembrane</keyword>
<comment type="subcellular location">
    <subcellularLocation>
        <location evidence="1">Membrane</location>
        <topology evidence="1">Multi-pass membrane protein</topology>
    </subcellularLocation>
    <subcellularLocation>
        <location evidence="14">Postsynaptic cell membrane</location>
    </subcellularLocation>
</comment>
<dbReference type="PANTHER" id="PTHR18966">
    <property type="entry name" value="IONOTROPIC GLUTAMATE RECEPTOR"/>
    <property type="match status" value="1"/>
</dbReference>
<keyword evidence="3" id="KW-0813">Transport</keyword>
<name>N6TQ33_DENPD</name>
<dbReference type="FunFam" id="3.40.190.10:FF:000178">
    <property type="entry name" value="Glutamate receptor subunit"/>
    <property type="match status" value="1"/>
</dbReference>
<comment type="similarity">
    <text evidence="2">Belongs to the glutamate-gated ion channel (TC 1.A.10.1) family.</text>
</comment>
<dbReference type="Pfam" id="PF10613">
    <property type="entry name" value="Lig_chan-Glu_bd"/>
    <property type="match status" value="2"/>
</dbReference>
<dbReference type="Pfam" id="PF01094">
    <property type="entry name" value="ANF_receptor"/>
    <property type="match status" value="3"/>
</dbReference>
<dbReference type="SMART" id="SM00918">
    <property type="entry name" value="Lig_chan-Glu_bd"/>
    <property type="match status" value="2"/>
</dbReference>
<dbReference type="InterPro" id="IPR001320">
    <property type="entry name" value="Iontro_rcpt_C"/>
</dbReference>
<gene>
    <name evidence="15" type="ORF">YQE_12931</name>
</gene>
<dbReference type="FunFam" id="3.40.190.10:FF:000147">
    <property type="entry name" value="Uncharacterized protein, isoform C"/>
    <property type="match status" value="1"/>
</dbReference>
<feature type="non-terminal residue" evidence="15">
    <location>
        <position position="1"/>
    </location>
</feature>
<evidence type="ECO:0000256" key="7">
    <source>
        <dbReference type="ARBA" id="ARBA00023065"/>
    </source>
</evidence>
<dbReference type="Gene3D" id="3.40.190.10">
    <property type="entry name" value="Periplasmic binding protein-like II"/>
    <property type="match status" value="4"/>
</dbReference>
<dbReference type="SUPFAM" id="SSF53850">
    <property type="entry name" value="Periplasmic binding protein-like II"/>
    <property type="match status" value="2"/>
</dbReference>
<dbReference type="Pfam" id="PF00060">
    <property type="entry name" value="Lig_chan"/>
    <property type="match status" value="2"/>
</dbReference>
<dbReference type="InterPro" id="IPR001828">
    <property type="entry name" value="ANF_lig-bd_rcpt"/>
</dbReference>
<keyword evidence="12" id="KW-1071">Ligand-gated ion channel</keyword>
<dbReference type="OrthoDB" id="5984008at2759"/>
<keyword evidence="6" id="KW-0770">Synapse</keyword>
<dbReference type="EMBL" id="KB741292">
    <property type="protein sequence ID" value="ENN70426.1"/>
    <property type="molecule type" value="Genomic_DNA"/>
</dbReference>
<evidence type="ECO:0000256" key="6">
    <source>
        <dbReference type="ARBA" id="ARBA00023018"/>
    </source>
</evidence>
<dbReference type="FunFam" id="1.10.287.70:FF:000105">
    <property type="entry name" value="Eye-enriched kainate receptor, isoform A"/>
    <property type="match status" value="1"/>
</dbReference>
<organism evidence="15">
    <name type="scientific">Dendroctonus ponderosae</name>
    <name type="common">Mountain pine beetle</name>
    <dbReference type="NCBI Taxonomy" id="77166"/>
    <lineage>
        <taxon>Eukaryota</taxon>
        <taxon>Metazoa</taxon>
        <taxon>Ecdysozoa</taxon>
        <taxon>Arthropoda</taxon>
        <taxon>Hexapoda</taxon>
        <taxon>Insecta</taxon>
        <taxon>Pterygota</taxon>
        <taxon>Neoptera</taxon>
        <taxon>Endopterygota</taxon>
        <taxon>Coleoptera</taxon>
        <taxon>Polyphaga</taxon>
        <taxon>Cucujiformia</taxon>
        <taxon>Curculionidae</taxon>
        <taxon>Scolytinae</taxon>
        <taxon>Dendroctonus</taxon>
    </lineage>
</organism>
<protein>
    <submittedName>
        <fullName evidence="15">Uncharacterized protein</fullName>
    </submittedName>
</protein>
<evidence type="ECO:0000256" key="5">
    <source>
        <dbReference type="ARBA" id="ARBA00022989"/>
    </source>
</evidence>
<proteinExistence type="inferred from homology"/>
<dbReference type="InterPro" id="IPR028082">
    <property type="entry name" value="Peripla_BP_I"/>
</dbReference>
<dbReference type="HOGENOM" id="CLU_239883_0_0_1"/>
<evidence type="ECO:0000256" key="9">
    <source>
        <dbReference type="ARBA" id="ARBA00023170"/>
    </source>
</evidence>
<dbReference type="FunFam" id="3.40.190.10:FF:000061">
    <property type="entry name" value="Glutamate receptor, ionotropic kainate"/>
    <property type="match status" value="2"/>
</dbReference>
<keyword evidence="7" id="KW-0406">Ion transport</keyword>
<dbReference type="CDD" id="cd06382">
    <property type="entry name" value="PBP1_iGluR_Kainate"/>
    <property type="match status" value="2"/>
</dbReference>
<evidence type="ECO:0000256" key="3">
    <source>
        <dbReference type="ARBA" id="ARBA00022448"/>
    </source>
</evidence>
<evidence type="ECO:0000313" key="15">
    <source>
        <dbReference type="EMBL" id="ENN70426.1"/>
    </source>
</evidence>
<dbReference type="SMART" id="SM00079">
    <property type="entry name" value="PBPe"/>
    <property type="match status" value="2"/>
</dbReference>
<dbReference type="InterPro" id="IPR015683">
    <property type="entry name" value="Ionotropic_Glu_rcpt"/>
</dbReference>
<keyword evidence="11" id="KW-0628">Postsynaptic cell membrane</keyword>
<dbReference type="Gene3D" id="1.10.287.70">
    <property type="match status" value="3"/>
</dbReference>
<evidence type="ECO:0000256" key="10">
    <source>
        <dbReference type="ARBA" id="ARBA00023180"/>
    </source>
</evidence>
<evidence type="ECO:0000256" key="4">
    <source>
        <dbReference type="ARBA" id="ARBA00022692"/>
    </source>
</evidence>
<dbReference type="FunFam" id="1.10.287.70:FF:000192">
    <property type="entry name" value="Glutamate receptor, ionotropic kainate"/>
    <property type="match status" value="1"/>
</dbReference>
<sequence>MAGKLLALLILATKLKVLMGLPDLIPIGGLFHPTDDKQEIAFRYAIEKINSDRTILTRSKLQAQIEKIPPQDSFHASKKVCHLLRTGVAAIFGPQSPHTASHVQSICDTMEIPHLETRWDYRLRRESCLVNLYPHPTTLSRAYVDLVKAWGWKSFTIIYENNEGLVRLQELLKAHGPYEFPITVRQLGEGNDYRPLLKQIKNSAESHIVLDCSTPRIYDVLKQAQQIGMMSDYHSYLITSLAETALMYDAVHLFAKALHDLDTSQQIDIKPLSCDAVDFWPHGYSLINYMKVVEMRGLTGVIKFDHQGFRSDFMLDIVELTREGLKKIGTWNASEGVNFTRTYGEAYTQIVEIIQNKTFVVTTILSSPYVMRKEASEKLTGNAQFEGYAVDLIHEISRTLGFNYTIKLAPDGRYGSLNRETSEWDGMIRELLDQKADLAIADLTITYDREQAVDFTMPFMNLGISILYRKPIKQPPNLFSFLSPLSLDVWIYMATAYLGVSVLLFILARFTPYEWHNPHPCDQDPARLENQFTLFNCMWFAIGSLMQQGCDFLPKFSPYEWDNPHPCNSEPDVLENQFTLLNSLWFTIGSLMQQGSDIAPKAVSTRMVAGMWWFFTLIMISSYTANLAAFLTVERMDSPIESAEDLAKQTKIKYGALRGGSTAAFFRDSNFSTYQRMWAFMESQRPPVFTSSNQEGVDQVVKGKGSYAFLMESTTIEYIIERNCELTQVGGMLDSKGYGIAMPPNSPFRTAISGAILKLQEEGKLHILKTRWWKEKRGGGACRDETTKTSSTANELGLANVGGVFVVLMGGMGVACVIAVCEFVWKSRKVAVEERVWIVGWCQISVCLASVYQRREYRIGGLFNDPVHQAAFELALMEKEDWEQPFQLMADSFNVSLYSSLESRRAVCALIKRGVVGIFGPSSHFTSNYIQSMCDSKEIPQIETHYATKIYRNRCSVNLHPYTEEIAQFFVHLASRLYLAIRSYNWENVIILFEDDESLRRIAPLLRLNIDYGINLVFRQLELDSSGSYREVLTSIKKMPDAHILLECSIDILEDVLKQAQQVALLSDNYKFIITNLDFGILDLEPFQYGGTNITGIRMFDPLDETVVAFQRQIQKTLQTDENAGEPKMRLSTALVIDGVNMFHQVIKELDSFPSAVEAQSLDCQDTQAWKFGYTIANQIKGKEFMGITKRILFDFEGFRRDFKLEVISLTNEGLIKVGQWDTTTKQLTVERQHVPSLDATETEFNIFNRTFSIAIVLTAPYAMLKETTDQLTGNDRFEGFCIDVIEELSAILKFNYTFVVQHDGKNGNFNRSTNQWDGVIRAIIDKKADLAITDLTITSERENAVDFTMPFMNLGIRILYRKPEPVPPSLFMFTSPFSTGVWLMLGVAYILVSIFIFIMGRLSPSEWNNPFPCIEEPEYLVNQFSIRNSLWYTIGGLLQQGSELAPISISTRTASGFWWFFVLIIVASYTANLAAFLTVETLVTPFKNIDELARQTEIKYGAKKLGATENFFRDSNISTHQRVYTYMKQHPGYMVMENEEGVRRVEAENYAYLMESTSIEYVTQRHCSLSHVGGLLDDKGYGIAMEKNSPYRNELSSKVIKLQETGVLNQLKDKWWKEKRGGSTCSAKSEESEAEALDLQNVGGVFLVLFLGAFLGFLGSFLEMIFGMYRKCRREDASFANCLKKELRFFVKFKETVKNVQTLESDEKAQM</sequence>
<evidence type="ECO:0000256" key="13">
    <source>
        <dbReference type="ARBA" id="ARBA00023303"/>
    </source>
</evidence>
<dbReference type="GO" id="GO:0015276">
    <property type="term" value="F:ligand-gated monoatomic ion channel activity"/>
    <property type="evidence" value="ECO:0007669"/>
    <property type="project" value="InterPro"/>
</dbReference>
<evidence type="ECO:0000256" key="8">
    <source>
        <dbReference type="ARBA" id="ARBA00023136"/>
    </source>
</evidence>
<keyword evidence="10" id="KW-0325">Glycoprotein</keyword>
<keyword evidence="13" id="KW-0407">Ion channel</keyword>
<keyword evidence="8" id="KW-0472">Membrane</keyword>
<dbReference type="SUPFAM" id="SSF53822">
    <property type="entry name" value="Periplasmic binding protein-like I"/>
    <property type="match status" value="2"/>
</dbReference>
<dbReference type="InterPro" id="IPR019594">
    <property type="entry name" value="Glu/Gly-bd"/>
</dbReference>
<keyword evidence="9" id="KW-0675">Receptor</keyword>
<dbReference type="OMA" id="FSEEVWI"/>
<reference evidence="15" key="1">
    <citation type="journal article" date="2013" name="Genome Biol.">
        <title>Draft genome of the mountain pine beetle, Dendroctonus ponderosae Hopkins, a major forest pest.</title>
        <authorList>
            <person name="Keeling C.I."/>
            <person name="Yuen M.M."/>
            <person name="Liao N.Y."/>
            <person name="Docking T.R."/>
            <person name="Chan S.K."/>
            <person name="Taylor G.A."/>
            <person name="Palmquist D.L."/>
            <person name="Jackman S.D."/>
            <person name="Nguyen A."/>
            <person name="Li M."/>
            <person name="Henderson H."/>
            <person name="Janes J.K."/>
            <person name="Zhao Y."/>
            <person name="Pandoh P."/>
            <person name="Moore R."/>
            <person name="Sperling F.A."/>
            <person name="Huber D.P."/>
            <person name="Birol I."/>
            <person name="Jones S.J."/>
            <person name="Bohlmann J."/>
        </authorList>
    </citation>
    <scope>NUCLEOTIDE SEQUENCE</scope>
</reference>
<evidence type="ECO:0000256" key="11">
    <source>
        <dbReference type="ARBA" id="ARBA00023257"/>
    </source>
</evidence>
<dbReference type="GO" id="GO:0045211">
    <property type="term" value="C:postsynaptic membrane"/>
    <property type="evidence" value="ECO:0007669"/>
    <property type="project" value="UniProtKB-SubCell"/>
</dbReference>
<dbReference type="Gene3D" id="3.40.50.2300">
    <property type="match status" value="4"/>
</dbReference>
<evidence type="ECO:0000256" key="14">
    <source>
        <dbReference type="ARBA" id="ARBA00034100"/>
    </source>
</evidence>
<evidence type="ECO:0000256" key="1">
    <source>
        <dbReference type="ARBA" id="ARBA00004141"/>
    </source>
</evidence>
<evidence type="ECO:0000256" key="12">
    <source>
        <dbReference type="ARBA" id="ARBA00023286"/>
    </source>
</evidence>
<evidence type="ECO:0000256" key="2">
    <source>
        <dbReference type="ARBA" id="ARBA00008685"/>
    </source>
</evidence>
<accession>N6TQ33</accession>
<dbReference type="FunFam" id="1.10.287.70:FF:000134">
    <property type="entry name" value="Glutamate receptor, ionotropic kainate"/>
    <property type="match status" value="1"/>
</dbReference>